<dbReference type="EMBL" id="JAAQOM010000019">
    <property type="protein sequence ID" value="NIA57013.1"/>
    <property type="molecule type" value="Genomic_DNA"/>
</dbReference>
<keyword evidence="2" id="KW-0732">Signal</keyword>
<name>A0ABX0PKU1_9BURK</name>
<dbReference type="RefSeq" id="WP_166863197.1">
    <property type="nucleotide sequence ID" value="NZ_JAAQOM010000019.1"/>
</dbReference>
<reference evidence="3 4" key="1">
    <citation type="submission" date="2020-03" db="EMBL/GenBank/DDBJ databases">
        <title>Genome sequence of strain Massilia sp. TW-1.</title>
        <authorList>
            <person name="Chaudhary D.K."/>
        </authorList>
    </citation>
    <scope>NUCLEOTIDE SEQUENCE [LARGE SCALE GENOMIC DNA]</scope>
    <source>
        <strain evidence="3 4">TW-1</strain>
    </source>
</reference>
<accession>A0ABX0PKU1</accession>
<gene>
    <name evidence="3" type="ORF">HAV22_25660</name>
</gene>
<dbReference type="Proteomes" id="UP000716322">
    <property type="component" value="Unassembled WGS sequence"/>
</dbReference>
<proteinExistence type="predicted"/>
<organism evidence="3 4">
    <name type="scientific">Telluria antibiotica</name>
    <dbReference type="NCBI Taxonomy" id="2717319"/>
    <lineage>
        <taxon>Bacteria</taxon>
        <taxon>Pseudomonadati</taxon>
        <taxon>Pseudomonadota</taxon>
        <taxon>Betaproteobacteria</taxon>
        <taxon>Burkholderiales</taxon>
        <taxon>Oxalobacteraceae</taxon>
        <taxon>Telluria group</taxon>
        <taxon>Telluria</taxon>
    </lineage>
</organism>
<evidence type="ECO:0000256" key="1">
    <source>
        <dbReference type="SAM" id="MobiDB-lite"/>
    </source>
</evidence>
<comment type="caution">
    <text evidence="3">The sequence shown here is derived from an EMBL/GenBank/DDBJ whole genome shotgun (WGS) entry which is preliminary data.</text>
</comment>
<evidence type="ECO:0000313" key="3">
    <source>
        <dbReference type="EMBL" id="NIA57013.1"/>
    </source>
</evidence>
<keyword evidence="4" id="KW-1185">Reference proteome</keyword>
<feature type="chain" id="PRO_5046757077" evidence="2">
    <location>
        <begin position="26"/>
        <end position="529"/>
    </location>
</feature>
<protein>
    <submittedName>
        <fullName evidence="3">Uncharacterized protein</fullName>
    </submittedName>
</protein>
<evidence type="ECO:0000256" key="2">
    <source>
        <dbReference type="SAM" id="SignalP"/>
    </source>
</evidence>
<sequence length="529" mass="56937">MRFATDRVLFLAACAASLLPLAAQAADGVEVTPAMTHDHLPSLRGTMPKPDDYDGTKHEKEWKKIPHVDSGRFVQDAATQGTHVTGAASTIAGMGFDGVGNGFTGPQGKFTVNAAPPDTTGAVGATQYVQWVNSSFAVFDKTTGQAVYGPVAGNTLWSGFGGPCETQNDGDPIVKYDRIANRWVMMQFAVPSGGPYYQCVAVSQTSDATGGWYRYAFQYTNFPDYPKAGVWPDAYYVTFNMFSGNSFAGPRLCAYDRNSMLSGAAATQQCFQLSTSYGSVLPADLDGATLPPAGAPNYMLSKGSSALNFWKMHVDWANPANTTLSAAVSLPVAAFNAACSGGTCIPQAGTAQKLDSLADRLMYRLAYRNFGSYESLVVNHAVAVGTTRKNTYAAVRWYELRNLTAATPTVYQQSTYAPDSTFRWLGSIAMDKMGNIALGYSTSSSTLHPGIRFATRLTTDALNTLSNETTLLQGNGSQLQNLSRWGDYSTMALDPVDDCTFWYTNEYLPSNGTFNWSTRIASFKIAGCQ</sequence>
<feature type="signal peptide" evidence="2">
    <location>
        <begin position="1"/>
        <end position="25"/>
    </location>
</feature>
<feature type="compositionally biased region" description="Basic and acidic residues" evidence="1">
    <location>
        <begin position="49"/>
        <end position="58"/>
    </location>
</feature>
<evidence type="ECO:0000313" key="4">
    <source>
        <dbReference type="Proteomes" id="UP000716322"/>
    </source>
</evidence>
<feature type="region of interest" description="Disordered" evidence="1">
    <location>
        <begin position="37"/>
        <end position="58"/>
    </location>
</feature>